<dbReference type="Proteomes" id="UP000070646">
    <property type="component" value="Unassembled WGS sequence"/>
</dbReference>
<keyword evidence="1" id="KW-1133">Transmembrane helix</keyword>
<accession>A0A133N4U4</accession>
<feature type="transmembrane region" description="Helical" evidence="1">
    <location>
        <begin position="12"/>
        <end position="30"/>
    </location>
</feature>
<dbReference type="EMBL" id="LRPU01000087">
    <property type="protein sequence ID" value="KXA11310.1"/>
    <property type="molecule type" value="Genomic_DNA"/>
</dbReference>
<evidence type="ECO:0000313" key="2">
    <source>
        <dbReference type="EMBL" id="KXA11310.1"/>
    </source>
</evidence>
<protein>
    <submittedName>
        <fullName evidence="2">Uncharacterized protein</fullName>
    </submittedName>
</protein>
<keyword evidence="1" id="KW-0472">Membrane</keyword>
<sequence>MFRGGEYMKKKMPLICTIIFLLGIFVWSGITIKANESNIKFSNLYGERSELENVQFNLAKTKGIRMEDLIINSRDIKSETSFSESGFDSIYSGFDVLDDKKFFRGIFITSETFYEDNDVKVDVTNKAYENNPYFKVRIKYKETNTYENFEVANKLNISQGYNIIGISYENDKINLLFTKNNNEDLIIFGEINVKTKSFNISEPIDLNKEFNIDSPYLFSSNGRNYNGKVYFDIFEDGDEVNNKKNGNTILNGLLEININTKKINLYKPDEKINNEIKEIYKDGHKGQSYIQGDNIYFSFYDKEEKNISILAFNFNTKEFIFYRNLIEKYRFERYGVNFDDIGGILIKGNKVFLDLTNFNEEELVYYNGYISVVDINSKNPLYIGEYNDGRLRSISLMGGK</sequence>
<gene>
    <name evidence="2" type="ORF">HMPREF3222_01778</name>
</gene>
<reference evidence="2 3" key="1">
    <citation type="submission" date="2016-01" db="EMBL/GenBank/DDBJ databases">
        <authorList>
            <person name="Oliw E.H."/>
        </authorList>
    </citation>
    <scope>NUCLEOTIDE SEQUENCE [LARGE SCALE GENOMIC DNA]</scope>
    <source>
        <strain evidence="2 3">MJR7757A</strain>
    </source>
</reference>
<evidence type="ECO:0000313" key="3">
    <source>
        <dbReference type="Proteomes" id="UP000070646"/>
    </source>
</evidence>
<comment type="caution">
    <text evidence="2">The sequence shown here is derived from an EMBL/GenBank/DDBJ whole genome shotgun (WGS) entry which is preliminary data.</text>
</comment>
<proteinExistence type="predicted"/>
<organism evidence="2 3">
    <name type="scientific">Clostridium perfringens</name>
    <dbReference type="NCBI Taxonomy" id="1502"/>
    <lineage>
        <taxon>Bacteria</taxon>
        <taxon>Bacillati</taxon>
        <taxon>Bacillota</taxon>
        <taxon>Clostridia</taxon>
        <taxon>Eubacteriales</taxon>
        <taxon>Clostridiaceae</taxon>
        <taxon>Clostridium</taxon>
    </lineage>
</organism>
<dbReference type="AlphaFoldDB" id="A0A133N4U4"/>
<name>A0A133N4U4_CLOPF</name>
<evidence type="ECO:0000256" key="1">
    <source>
        <dbReference type="SAM" id="Phobius"/>
    </source>
</evidence>
<dbReference type="PATRIC" id="fig|1502.174.peg.1794"/>
<keyword evidence="1" id="KW-0812">Transmembrane</keyword>